<dbReference type="Proteomes" id="UP001281614">
    <property type="component" value="Unassembled WGS sequence"/>
</dbReference>
<organism evidence="2 3">
    <name type="scientific">Colletotrichum kahawae</name>
    <name type="common">Coffee berry disease fungus</name>
    <dbReference type="NCBI Taxonomy" id="34407"/>
    <lineage>
        <taxon>Eukaryota</taxon>
        <taxon>Fungi</taxon>
        <taxon>Dikarya</taxon>
        <taxon>Ascomycota</taxon>
        <taxon>Pezizomycotina</taxon>
        <taxon>Sordariomycetes</taxon>
        <taxon>Hypocreomycetidae</taxon>
        <taxon>Glomerellales</taxon>
        <taxon>Glomerellaceae</taxon>
        <taxon>Colletotrichum</taxon>
        <taxon>Colletotrichum gloeosporioides species complex</taxon>
    </lineage>
</organism>
<evidence type="ECO:0000256" key="1">
    <source>
        <dbReference type="SAM" id="MobiDB-lite"/>
    </source>
</evidence>
<evidence type="ECO:0000313" key="2">
    <source>
        <dbReference type="EMBL" id="KAK2780120.1"/>
    </source>
</evidence>
<dbReference type="PROSITE" id="PS51257">
    <property type="entry name" value="PROKAR_LIPOPROTEIN"/>
    <property type="match status" value="1"/>
</dbReference>
<reference evidence="2" key="1">
    <citation type="submission" date="2023-02" db="EMBL/GenBank/DDBJ databases">
        <title>Colletotrichum kahawae CIFC_Que2 genome sequencing and assembly.</title>
        <authorList>
            <person name="Baroncelli R."/>
        </authorList>
    </citation>
    <scope>NUCLEOTIDE SEQUENCE</scope>
    <source>
        <strain evidence="2">CIFC_Que2</strain>
    </source>
</reference>
<gene>
    <name evidence="2" type="ORF">CKAH01_00064</name>
</gene>
<accession>A0AAD9YU58</accession>
<feature type="region of interest" description="Disordered" evidence="1">
    <location>
        <begin position="85"/>
        <end position="107"/>
    </location>
</feature>
<evidence type="ECO:0000313" key="3">
    <source>
        <dbReference type="Proteomes" id="UP001281614"/>
    </source>
</evidence>
<name>A0AAD9YU58_COLKA</name>
<dbReference type="AlphaFoldDB" id="A0AAD9YU58"/>
<dbReference type="EMBL" id="VYYT01000001">
    <property type="protein sequence ID" value="KAK2780120.1"/>
    <property type="molecule type" value="Genomic_DNA"/>
</dbReference>
<keyword evidence="3" id="KW-1185">Reference proteome</keyword>
<feature type="compositionally biased region" description="Gly residues" evidence="1">
    <location>
        <begin position="96"/>
        <end position="107"/>
    </location>
</feature>
<protein>
    <submittedName>
        <fullName evidence="2">Uncharacterized protein</fullName>
    </submittedName>
</protein>
<comment type="caution">
    <text evidence="2">The sequence shown here is derived from an EMBL/GenBank/DDBJ whole genome shotgun (WGS) entry which is preliminary data.</text>
</comment>
<proteinExistence type="predicted"/>
<sequence length="148" mass="15196">MNALKHPEIFHSASCGIVSCLGASRRETASKPSLVSTEIEAVIGSWGSALSLEPPGHGVSIFTKGGLGGDDDDIDRKCATGSLTMREGLDGQPAGTPGGGEGRGGATGKLNLLQRLSLPFRSPPPSLPAAAFTIHAPIMPLLLLKRLC</sequence>